<accession>A0ABT7JKR7</accession>
<comment type="similarity">
    <text evidence="3">Belongs to the Nudix hydrolase family.</text>
</comment>
<comment type="cofactor">
    <cofactor evidence="1">
        <name>Mg(2+)</name>
        <dbReference type="ChEBI" id="CHEBI:18420"/>
    </cofactor>
</comment>
<dbReference type="PRINTS" id="PR00502">
    <property type="entry name" value="NUDIXFAMILY"/>
</dbReference>
<dbReference type="Gene3D" id="3.90.79.10">
    <property type="entry name" value="Nucleoside Triphosphate Pyrophosphohydrolase"/>
    <property type="match status" value="2"/>
</dbReference>
<evidence type="ECO:0000259" key="4">
    <source>
        <dbReference type="PROSITE" id="PS51462"/>
    </source>
</evidence>
<gene>
    <name evidence="5" type="ORF">QOL99_08745</name>
</gene>
<evidence type="ECO:0000256" key="3">
    <source>
        <dbReference type="RuleBase" id="RU003476"/>
    </source>
</evidence>
<dbReference type="InterPro" id="IPR020476">
    <property type="entry name" value="Nudix_hydrolase"/>
</dbReference>
<dbReference type="InterPro" id="IPR015797">
    <property type="entry name" value="NUDIX_hydrolase-like_dom_sf"/>
</dbReference>
<evidence type="ECO:0000256" key="1">
    <source>
        <dbReference type="ARBA" id="ARBA00001946"/>
    </source>
</evidence>
<dbReference type="Proteomes" id="UP001302059">
    <property type="component" value="Unassembled WGS sequence"/>
</dbReference>
<protein>
    <submittedName>
        <fullName evidence="5">NUDIX domain-containing protein</fullName>
    </submittedName>
</protein>
<evidence type="ECO:0000256" key="2">
    <source>
        <dbReference type="ARBA" id="ARBA00022801"/>
    </source>
</evidence>
<comment type="caution">
    <text evidence="5">The sequence shown here is derived from an EMBL/GenBank/DDBJ whole genome shotgun (WGS) entry which is preliminary data.</text>
</comment>
<name>A0ABT7JKR7_9DEIO</name>
<proteinExistence type="inferred from homology"/>
<dbReference type="InterPro" id="IPR020084">
    <property type="entry name" value="NUDIX_hydrolase_CS"/>
</dbReference>
<keyword evidence="2 3" id="KW-0378">Hydrolase</keyword>
<dbReference type="PROSITE" id="PS51462">
    <property type="entry name" value="NUDIX"/>
    <property type="match status" value="2"/>
</dbReference>
<dbReference type="InterPro" id="IPR000086">
    <property type="entry name" value="NUDIX_hydrolase_dom"/>
</dbReference>
<dbReference type="EMBL" id="JASNGB010000067">
    <property type="protein sequence ID" value="MDL2344239.1"/>
    <property type="molecule type" value="Genomic_DNA"/>
</dbReference>
<dbReference type="Pfam" id="PF00293">
    <property type="entry name" value="NUDIX"/>
    <property type="match status" value="2"/>
</dbReference>
<sequence>MASLPTLRAVWGSAPLFSVGVSVLIQDEAGRVLLQHRGDDGLWGTPGGGLDPGEGFLEAAHRELREETGLECPNLALMGLDEGLVGGPEFYHRYPGGDEVYMVGMRTHGTLPAAALTGARPDDSGETLALAWFGLDDLPPLSANANVASMNVLRARAGLKPLPLLPFPDPPPLSNHLARLRAAVGPRPLFVPGASVLVGNERGRLLLLRHARTGQWVLPGGKLHPGESFRACAHRELHEETGLRAVRLTPVQLLQGPEFRYEDSGIWDSVGVLYRAEEVTGELTLPEGEIAEAQWWTADELKGAELLGLYTRRSVEAWAGQTSPSSRASLRP</sequence>
<feature type="domain" description="Nudix hydrolase" evidence="4">
    <location>
        <begin position="16"/>
        <end position="155"/>
    </location>
</feature>
<organism evidence="5 6">
    <name type="scientific">Deinococcus rhizophilus</name>
    <dbReference type="NCBI Taxonomy" id="3049544"/>
    <lineage>
        <taxon>Bacteria</taxon>
        <taxon>Thermotogati</taxon>
        <taxon>Deinococcota</taxon>
        <taxon>Deinococci</taxon>
        <taxon>Deinococcales</taxon>
        <taxon>Deinococcaceae</taxon>
        <taxon>Deinococcus</taxon>
    </lineage>
</organism>
<evidence type="ECO:0000313" key="6">
    <source>
        <dbReference type="Proteomes" id="UP001302059"/>
    </source>
</evidence>
<dbReference type="PANTHER" id="PTHR43046:SF16">
    <property type="entry name" value="ADP-RIBOSE PYROPHOSPHATASE YJHB-RELATED"/>
    <property type="match status" value="1"/>
</dbReference>
<keyword evidence="6" id="KW-1185">Reference proteome</keyword>
<dbReference type="PROSITE" id="PS00893">
    <property type="entry name" value="NUDIX_BOX"/>
    <property type="match status" value="2"/>
</dbReference>
<feature type="domain" description="Nudix hydrolase" evidence="4">
    <location>
        <begin position="189"/>
        <end position="320"/>
    </location>
</feature>
<reference evidence="5 6" key="1">
    <citation type="submission" date="2023-05" db="EMBL/GenBank/DDBJ databases">
        <authorList>
            <person name="Gao F."/>
        </authorList>
    </citation>
    <scope>NUCLEOTIDE SEQUENCE [LARGE SCALE GENOMIC DNA]</scope>
    <source>
        <strain evidence="5 6">MIMF12</strain>
    </source>
</reference>
<dbReference type="SUPFAM" id="SSF55811">
    <property type="entry name" value="Nudix"/>
    <property type="match status" value="2"/>
</dbReference>
<evidence type="ECO:0000313" key="5">
    <source>
        <dbReference type="EMBL" id="MDL2344239.1"/>
    </source>
</evidence>
<dbReference type="PANTHER" id="PTHR43046">
    <property type="entry name" value="GDP-MANNOSE MANNOSYL HYDROLASE"/>
    <property type="match status" value="1"/>
</dbReference>